<accession>A0A8H6CQ81</accession>
<comment type="caution">
    <text evidence="4">The sequence shown here is derived from an EMBL/GenBank/DDBJ whole genome shotgun (WGS) entry which is preliminary data.</text>
</comment>
<evidence type="ECO:0000313" key="4">
    <source>
        <dbReference type="EMBL" id="KAF6227865.1"/>
    </source>
</evidence>
<dbReference type="EMBL" id="JACCJB010000004">
    <property type="protein sequence ID" value="KAF6227865.1"/>
    <property type="molecule type" value="Genomic_DNA"/>
</dbReference>
<feature type="region of interest" description="Disordered" evidence="2">
    <location>
        <begin position="1"/>
        <end position="39"/>
    </location>
</feature>
<protein>
    <recommendedName>
        <fullName evidence="3">Chromo domain-containing protein</fullName>
    </recommendedName>
</protein>
<evidence type="ECO:0000256" key="1">
    <source>
        <dbReference type="ARBA" id="ARBA00011353"/>
    </source>
</evidence>
<evidence type="ECO:0000313" key="5">
    <source>
        <dbReference type="Proteomes" id="UP000593566"/>
    </source>
</evidence>
<dbReference type="AlphaFoldDB" id="A0A8H6CQ81"/>
<dbReference type="RefSeq" id="XP_037155799.1">
    <property type="nucleotide sequence ID" value="XM_037298463.1"/>
</dbReference>
<sequence length="432" mass="48059">MPKSGEKSPAKGRLTSSGLHPMRGFPPPERLVTKRSKAGAARMLGDSALPKEWQAGVSKVEACSLAEYDGGRGLKTIFPKKEDPKRRCNILCIGSTNELTISLELAERHQDPYAHVLHRFDLPNDDDRIGLRLYDVDVSIEIREHPRNPKQRKSKRRAETASGECWVIHLETSLKEQVLVKAKTMLRRLESVTNAMPSDCFSYPNCFVKHMSGETANDSNVEFGDGVFTQTFVGGFTWRFTGNLASKEFREALAGKLADDKAREEVPTRLQPYRTAKGKKAAKKTPGKQRRLERVQQRSMAADESPKETPEPVVEQEDEIEQPAPSSPAAFASEPELDDQESGESDLALIEGLLDKRTRDGEVEYEVQWTGPYKPTWEPAANVTAEFIAEFEKNKAGKAKKRKARPPKSKQTTTANAPKTRSAGNAARNSAK</sequence>
<dbReference type="Proteomes" id="UP000593566">
    <property type="component" value="Unassembled WGS sequence"/>
</dbReference>
<feature type="compositionally biased region" description="Polar residues" evidence="2">
    <location>
        <begin position="411"/>
        <end position="423"/>
    </location>
</feature>
<feature type="compositionally biased region" description="Low complexity" evidence="2">
    <location>
        <begin position="322"/>
        <end position="334"/>
    </location>
</feature>
<feature type="region of interest" description="Disordered" evidence="2">
    <location>
        <begin position="393"/>
        <end position="432"/>
    </location>
</feature>
<dbReference type="GeneID" id="59335990"/>
<dbReference type="CDD" id="cd00024">
    <property type="entry name" value="CD_CSD"/>
    <property type="match status" value="1"/>
</dbReference>
<dbReference type="InterPro" id="IPR000953">
    <property type="entry name" value="Chromo/chromo_shadow_dom"/>
</dbReference>
<name>A0A8H6CQ81_9LECA</name>
<feature type="compositionally biased region" description="Basic and acidic residues" evidence="2">
    <location>
        <begin position="258"/>
        <end position="267"/>
    </location>
</feature>
<feature type="compositionally biased region" description="Basic residues" evidence="2">
    <location>
        <begin position="276"/>
        <end position="289"/>
    </location>
</feature>
<evidence type="ECO:0000259" key="3">
    <source>
        <dbReference type="PROSITE" id="PS50013"/>
    </source>
</evidence>
<dbReference type="SUPFAM" id="SSF54160">
    <property type="entry name" value="Chromo domain-like"/>
    <property type="match status" value="1"/>
</dbReference>
<dbReference type="InterPro" id="IPR016197">
    <property type="entry name" value="Chromo-like_dom_sf"/>
</dbReference>
<proteinExistence type="predicted"/>
<comment type="subunit">
    <text evidence="1">Component of the NuA4 histone acetyltransferase complex.</text>
</comment>
<feature type="compositionally biased region" description="Acidic residues" evidence="2">
    <location>
        <begin position="335"/>
        <end position="344"/>
    </location>
</feature>
<dbReference type="Gene3D" id="2.40.50.40">
    <property type="match status" value="1"/>
</dbReference>
<feature type="domain" description="Chromo" evidence="3">
    <location>
        <begin position="348"/>
        <end position="403"/>
    </location>
</feature>
<dbReference type="PROSITE" id="PS50013">
    <property type="entry name" value="CHROMO_2"/>
    <property type="match status" value="1"/>
</dbReference>
<feature type="compositionally biased region" description="Basic residues" evidence="2">
    <location>
        <begin position="396"/>
        <end position="408"/>
    </location>
</feature>
<feature type="region of interest" description="Disordered" evidence="2">
    <location>
        <begin position="258"/>
        <end position="361"/>
    </location>
</feature>
<dbReference type="GO" id="GO:0006338">
    <property type="term" value="P:chromatin remodeling"/>
    <property type="evidence" value="ECO:0007669"/>
    <property type="project" value="UniProtKB-ARBA"/>
</dbReference>
<organism evidence="4 5">
    <name type="scientific">Letharia lupina</name>
    <dbReference type="NCBI Taxonomy" id="560253"/>
    <lineage>
        <taxon>Eukaryota</taxon>
        <taxon>Fungi</taxon>
        <taxon>Dikarya</taxon>
        <taxon>Ascomycota</taxon>
        <taxon>Pezizomycotina</taxon>
        <taxon>Lecanoromycetes</taxon>
        <taxon>OSLEUM clade</taxon>
        <taxon>Lecanoromycetidae</taxon>
        <taxon>Lecanorales</taxon>
        <taxon>Lecanorineae</taxon>
        <taxon>Parmeliaceae</taxon>
        <taxon>Letharia</taxon>
    </lineage>
</organism>
<evidence type="ECO:0000256" key="2">
    <source>
        <dbReference type="SAM" id="MobiDB-lite"/>
    </source>
</evidence>
<gene>
    <name evidence="4" type="ORF">HO133_007593</name>
</gene>
<keyword evidence="5" id="KW-1185">Reference proteome</keyword>
<dbReference type="SMART" id="SM00298">
    <property type="entry name" value="CHROMO"/>
    <property type="match status" value="1"/>
</dbReference>
<reference evidence="4 5" key="1">
    <citation type="journal article" date="2020" name="Genomics">
        <title>Complete, high-quality genomes from long-read metagenomic sequencing of two wolf lichen thalli reveals enigmatic genome architecture.</title>
        <authorList>
            <person name="McKenzie S.K."/>
            <person name="Walston R.F."/>
            <person name="Allen J.L."/>
        </authorList>
    </citation>
    <scope>NUCLEOTIDE SEQUENCE [LARGE SCALE GENOMIC DNA]</scope>
    <source>
        <strain evidence="4">WasteWater1</strain>
    </source>
</reference>